<sequence length="172" mass="18847">MSIFRTALMVGAICAGLGAATLGATAAPSKTIPDASKGTPLTSAELYRLYNNRSWLWKDGAGFFSVKQRKFTAWSGKGNSGSYGVGVWFITKPGKLCFRAKWHAKDGTVPALTCFSHRKAGKVVFQKREPDGKWYVFRNAPAKSGDEYAKLRRGNYVSSRLSKIEARLSATR</sequence>
<comment type="caution">
    <text evidence="2">The sequence shown here is derived from an EMBL/GenBank/DDBJ whole genome shotgun (WGS) entry which is preliminary data.</text>
</comment>
<feature type="signal peptide" evidence="1">
    <location>
        <begin position="1"/>
        <end position="26"/>
    </location>
</feature>
<keyword evidence="1" id="KW-0732">Signal</keyword>
<evidence type="ECO:0000313" key="3">
    <source>
        <dbReference type="Proteomes" id="UP000239434"/>
    </source>
</evidence>
<gene>
    <name evidence="2" type="ORF">C5748_22410</name>
</gene>
<dbReference type="RefSeq" id="WP_105744511.1">
    <property type="nucleotide sequence ID" value="NZ_PVBR01000022.1"/>
</dbReference>
<protein>
    <recommendedName>
        <fullName evidence="4">DUF995 domain-containing protein</fullName>
    </recommendedName>
</protein>
<evidence type="ECO:0008006" key="4">
    <source>
        <dbReference type="Google" id="ProtNLM"/>
    </source>
</evidence>
<dbReference type="InterPro" id="IPR009337">
    <property type="entry name" value="DUF995"/>
</dbReference>
<evidence type="ECO:0000313" key="2">
    <source>
        <dbReference type="EMBL" id="PRD41259.1"/>
    </source>
</evidence>
<dbReference type="Pfam" id="PF06191">
    <property type="entry name" value="DUF995"/>
    <property type="match status" value="1"/>
</dbReference>
<dbReference type="Proteomes" id="UP000239434">
    <property type="component" value="Unassembled WGS sequence"/>
</dbReference>
<reference evidence="2 3" key="1">
    <citation type="submission" date="2018-02" db="EMBL/GenBank/DDBJ databases">
        <title>The draft genome of Phyllobacterium sp. 1N-3.</title>
        <authorList>
            <person name="Liu L."/>
            <person name="Li L."/>
            <person name="Zhang X."/>
            <person name="Wang T."/>
            <person name="Liang L."/>
        </authorList>
    </citation>
    <scope>NUCLEOTIDE SEQUENCE [LARGE SCALE GENOMIC DNA]</scope>
    <source>
        <strain evidence="2 3">1N-3</strain>
    </source>
</reference>
<dbReference type="AlphaFoldDB" id="A0A2S9IL50"/>
<feature type="chain" id="PRO_5015578350" description="DUF995 domain-containing protein" evidence="1">
    <location>
        <begin position="27"/>
        <end position="172"/>
    </location>
</feature>
<organism evidence="2 3">
    <name type="scientific">Phyllobacterium phragmitis</name>
    <dbReference type="NCBI Taxonomy" id="2670329"/>
    <lineage>
        <taxon>Bacteria</taxon>
        <taxon>Pseudomonadati</taxon>
        <taxon>Pseudomonadota</taxon>
        <taxon>Alphaproteobacteria</taxon>
        <taxon>Hyphomicrobiales</taxon>
        <taxon>Phyllobacteriaceae</taxon>
        <taxon>Phyllobacterium</taxon>
    </lineage>
</organism>
<proteinExistence type="predicted"/>
<accession>A0A2S9IL50</accession>
<dbReference type="EMBL" id="PVBR01000022">
    <property type="protein sequence ID" value="PRD41259.1"/>
    <property type="molecule type" value="Genomic_DNA"/>
</dbReference>
<evidence type="ECO:0000256" key="1">
    <source>
        <dbReference type="SAM" id="SignalP"/>
    </source>
</evidence>
<keyword evidence="3" id="KW-1185">Reference proteome</keyword>
<name>A0A2S9IL50_9HYPH</name>